<dbReference type="GO" id="GO:0006260">
    <property type="term" value="P:DNA replication"/>
    <property type="evidence" value="ECO:0007669"/>
    <property type="project" value="UniProtKB-KW"/>
</dbReference>
<dbReference type="EC" id="2.7.7.7" evidence="2"/>
<dbReference type="GO" id="GO:0003887">
    <property type="term" value="F:DNA-directed DNA polymerase activity"/>
    <property type="evidence" value="ECO:0007669"/>
    <property type="project" value="UniProtKB-KW"/>
</dbReference>
<comment type="caution">
    <text evidence="10">The sequence shown here is derived from an EMBL/GenBank/DDBJ whole genome shotgun (WGS) entry which is preliminary data.</text>
</comment>
<dbReference type="EMBL" id="LAZR01005527">
    <property type="protein sequence ID" value="KKM99173.1"/>
    <property type="molecule type" value="Genomic_DNA"/>
</dbReference>
<keyword evidence="5" id="KW-0235">DNA replication</keyword>
<evidence type="ECO:0000259" key="9">
    <source>
        <dbReference type="Pfam" id="PF03175"/>
    </source>
</evidence>
<organism evidence="10">
    <name type="scientific">marine sediment metagenome</name>
    <dbReference type="NCBI Taxonomy" id="412755"/>
    <lineage>
        <taxon>unclassified sequences</taxon>
        <taxon>metagenomes</taxon>
        <taxon>ecological metagenomes</taxon>
    </lineage>
</organism>
<dbReference type="InterPro" id="IPR043502">
    <property type="entry name" value="DNA/RNA_pol_sf"/>
</dbReference>
<keyword evidence="3" id="KW-0808">Transferase</keyword>
<gene>
    <name evidence="10" type="ORF">LCGC14_1150550</name>
</gene>
<keyword evidence="4" id="KW-0548">Nucleotidyltransferase</keyword>
<dbReference type="Gene3D" id="3.90.1600.10">
    <property type="entry name" value="Palm domain of DNA polymerase"/>
    <property type="match status" value="2"/>
</dbReference>
<feature type="domain" description="DNA-directed DNA polymerase family B mitochondria/virus" evidence="9">
    <location>
        <begin position="201"/>
        <end position="401"/>
    </location>
</feature>
<comment type="catalytic activity">
    <reaction evidence="8">
        <text>DNA(n) + a 2'-deoxyribonucleoside 5'-triphosphate = DNA(n+1) + diphosphate</text>
        <dbReference type="Rhea" id="RHEA:22508"/>
        <dbReference type="Rhea" id="RHEA-COMP:17339"/>
        <dbReference type="Rhea" id="RHEA-COMP:17340"/>
        <dbReference type="ChEBI" id="CHEBI:33019"/>
        <dbReference type="ChEBI" id="CHEBI:61560"/>
        <dbReference type="ChEBI" id="CHEBI:173112"/>
        <dbReference type="EC" id="2.7.7.7"/>
    </reaction>
</comment>
<proteinExistence type="inferred from homology"/>
<dbReference type="InterPro" id="IPR036397">
    <property type="entry name" value="RNaseH_sf"/>
</dbReference>
<evidence type="ECO:0000256" key="6">
    <source>
        <dbReference type="ARBA" id="ARBA00022932"/>
    </source>
</evidence>
<evidence type="ECO:0000256" key="5">
    <source>
        <dbReference type="ARBA" id="ARBA00022705"/>
    </source>
</evidence>
<dbReference type="SUPFAM" id="SSF56672">
    <property type="entry name" value="DNA/RNA polymerases"/>
    <property type="match status" value="1"/>
</dbReference>
<sequence>MRDPKLITPLKTASYPAQCIWVDTETRSEDIGNGESRHHLVFGWACYRRVIQHQKWSEPQWLRFTTVDEFWDFCISKCRKKTAMWMFAHNAAYDFTVLKSWTVLPLRGWELRAAVIDSPPFIAYWRRHSQTIRMLDTLNVWKVSLAKIGEKVGLPKLEHDLKWGDREKDDAYGKRDVEIIMVASLYWWAWLKQHDLGGSAATIASQAFKTYRYRFLKHDVLIDDNVTALELARDSYHGGRTEVFRLGEIKGPLYLLDVRSEYPTVMMRENYPTILRGVYGGFSIDGLSGLLERYCVVADVDIETDEAAYPYKASSPLLFPTGSFRTVLTSGELAYALRNNHIQQIYQAAVYDRAPLFTEYIEVLSTLRQDALDEGDSFGAWNLKYLMNSLYGKFGQRGRKSRIVDHIEDLFVRTWDEIDGETGRHYRMRQLAGVIEQHWIEGESAYSHPAIAAHVTGHGRLYLWDLIKTAGSEAVLYCDTDSVLVTQRGYERLKHLTEVEGLGSLHLDNTVERAIIHTLKDYQLDDVKRIKGVRRQAKWIDANTVVQEKWLGVRSLLMRGDIDTPIVRMEAKHLRRDYLKGVVLGRGRVRPFNLPGEAGRWLRR</sequence>
<dbReference type="GO" id="GO:0000166">
    <property type="term" value="F:nucleotide binding"/>
    <property type="evidence" value="ECO:0007669"/>
    <property type="project" value="InterPro"/>
</dbReference>
<dbReference type="GO" id="GO:0003677">
    <property type="term" value="F:DNA binding"/>
    <property type="evidence" value="ECO:0007669"/>
    <property type="project" value="UniProtKB-KW"/>
</dbReference>
<protein>
    <recommendedName>
        <fullName evidence="2">DNA-directed DNA polymerase</fullName>
        <ecNumber evidence="2">2.7.7.7</ecNumber>
    </recommendedName>
</protein>
<dbReference type="Pfam" id="PF03175">
    <property type="entry name" value="DNA_pol_B_2"/>
    <property type="match status" value="1"/>
</dbReference>
<keyword evidence="6" id="KW-0239">DNA-directed DNA polymerase</keyword>
<dbReference type="AlphaFoldDB" id="A0A0F9M0J1"/>
<dbReference type="Gene3D" id="3.30.420.10">
    <property type="entry name" value="Ribonuclease H-like superfamily/Ribonuclease H"/>
    <property type="match status" value="1"/>
</dbReference>
<evidence type="ECO:0000313" key="10">
    <source>
        <dbReference type="EMBL" id="KKM99173.1"/>
    </source>
</evidence>
<name>A0A0F9M0J1_9ZZZZ</name>
<dbReference type="InterPro" id="IPR004868">
    <property type="entry name" value="DNA-dir_DNA_pol_B_mt/vir"/>
</dbReference>
<reference evidence="10" key="1">
    <citation type="journal article" date="2015" name="Nature">
        <title>Complex archaea that bridge the gap between prokaryotes and eukaryotes.</title>
        <authorList>
            <person name="Spang A."/>
            <person name="Saw J.H."/>
            <person name="Jorgensen S.L."/>
            <person name="Zaremba-Niedzwiedzka K."/>
            <person name="Martijn J."/>
            <person name="Lind A.E."/>
            <person name="van Eijk R."/>
            <person name="Schleper C."/>
            <person name="Guy L."/>
            <person name="Ettema T.J."/>
        </authorList>
    </citation>
    <scope>NUCLEOTIDE SEQUENCE</scope>
</reference>
<keyword evidence="7" id="KW-0238">DNA-binding</keyword>
<evidence type="ECO:0000256" key="1">
    <source>
        <dbReference type="ARBA" id="ARBA00005755"/>
    </source>
</evidence>
<dbReference type="PRINTS" id="PR00106">
    <property type="entry name" value="DNAPOLB"/>
</dbReference>
<accession>A0A0F9M0J1</accession>
<evidence type="ECO:0000256" key="8">
    <source>
        <dbReference type="ARBA" id="ARBA00049244"/>
    </source>
</evidence>
<evidence type="ECO:0000256" key="2">
    <source>
        <dbReference type="ARBA" id="ARBA00012417"/>
    </source>
</evidence>
<evidence type="ECO:0000256" key="4">
    <source>
        <dbReference type="ARBA" id="ARBA00022695"/>
    </source>
</evidence>
<dbReference type="InterPro" id="IPR006172">
    <property type="entry name" value="DNA-dir_DNA_pol_B"/>
</dbReference>
<comment type="similarity">
    <text evidence="1">Belongs to the DNA polymerase type-B family.</text>
</comment>
<evidence type="ECO:0000256" key="7">
    <source>
        <dbReference type="ARBA" id="ARBA00023125"/>
    </source>
</evidence>
<evidence type="ECO:0000256" key="3">
    <source>
        <dbReference type="ARBA" id="ARBA00022679"/>
    </source>
</evidence>
<dbReference type="InterPro" id="IPR023211">
    <property type="entry name" value="DNA_pol_palm_dom_sf"/>
</dbReference>